<dbReference type="InterPro" id="IPR056867">
    <property type="entry name" value="LRR_15"/>
</dbReference>
<proteinExistence type="predicted"/>
<dbReference type="HOGENOM" id="CLU_470070_0_0_1"/>
<evidence type="ECO:0000259" key="1">
    <source>
        <dbReference type="Pfam" id="PF24969"/>
    </source>
</evidence>
<evidence type="ECO:0000313" key="3">
    <source>
        <dbReference type="Proteomes" id="UP000030672"/>
    </source>
</evidence>
<evidence type="ECO:0000313" key="2">
    <source>
        <dbReference type="EMBL" id="KEQ58309.1"/>
    </source>
</evidence>
<dbReference type="RefSeq" id="XP_040875332.1">
    <property type="nucleotide sequence ID" value="XM_041023626.1"/>
</dbReference>
<dbReference type="AlphaFoldDB" id="A0A074VGZ3"/>
<dbReference type="InterPro" id="IPR032675">
    <property type="entry name" value="LRR_dom_sf"/>
</dbReference>
<keyword evidence="3" id="KW-1185">Reference proteome</keyword>
<dbReference type="SUPFAM" id="SSF52047">
    <property type="entry name" value="RNI-like"/>
    <property type="match status" value="1"/>
</dbReference>
<gene>
    <name evidence="2" type="ORF">M437DRAFT_59716</name>
</gene>
<dbReference type="Pfam" id="PF24969">
    <property type="entry name" value="LRR_15"/>
    <property type="match status" value="1"/>
</dbReference>
<reference evidence="2 3" key="1">
    <citation type="journal article" date="2014" name="BMC Genomics">
        <title>Genome sequencing of four Aureobasidium pullulans varieties: biotechnological potential, stress tolerance, and description of new species.</title>
        <authorList>
            <person name="Gostin Ar C."/>
            <person name="Ohm R.A."/>
            <person name="Kogej T."/>
            <person name="Sonjak S."/>
            <person name="Turk M."/>
            <person name="Zajc J."/>
            <person name="Zalar P."/>
            <person name="Grube M."/>
            <person name="Sun H."/>
            <person name="Han J."/>
            <person name="Sharma A."/>
            <person name="Chiniquy J."/>
            <person name="Ngan C.Y."/>
            <person name="Lipzen A."/>
            <person name="Barry K."/>
            <person name="Grigoriev I.V."/>
            <person name="Gunde-Cimerman N."/>
        </authorList>
    </citation>
    <scope>NUCLEOTIDE SEQUENCE [LARGE SCALE GENOMIC DNA]</scope>
    <source>
        <strain evidence="2 3">CBS 110374</strain>
    </source>
</reference>
<feature type="domain" description="Leucine-rich repeat" evidence="1">
    <location>
        <begin position="104"/>
        <end position="373"/>
    </location>
</feature>
<dbReference type="Gene3D" id="3.80.10.10">
    <property type="entry name" value="Ribonuclease Inhibitor"/>
    <property type="match status" value="1"/>
</dbReference>
<dbReference type="EMBL" id="KL584857">
    <property type="protein sequence ID" value="KEQ58309.1"/>
    <property type="molecule type" value="Genomic_DNA"/>
</dbReference>
<sequence length="508" mass="58102">MVHFPNEIWLGGADHLKLPTDVCTRRNETLSEDEKINQQAIISLCLIAKQLRAIFQSQLYCNFVKHEESAAQHQLLNSDSERQHKHHQQDERNSRVACEQSRLKNFLFTIIHRPDLAAMVEQLRIGLFAPEDTHKKVSLNKSTSRAFVAALRSFVGFDSLRKHFRRSWKKSLKSGDEGAEVALLLTLLPNLRSLRFDSETGGLDYFVKMLLKTTLGSSLKSSILKSAKRLSHERSVGLQSRLDQSPRILCSLKCLDVWSFDGYIKSLASCVCLLSQPTITSFHGRGLCVYGSLLSIQPKISFTSLLHLKLIRCKLDGEGLESVLKRCTKLQSLDINTKFASNPDTMSRIPITNKHLNPLQNITDTLERLKIMLHDDYTGVSLDLRSFNKLRYLHVDMALLKTTGHGPFFMHESLPESIEKITIRRAYVWMQDVDELLDAMISNRRFPTLSSLEIYTLGWSHEHVQDELDFIQERACALQLHVQVEEDPSRRYSFTWGHDNPDSDSDLD</sequence>
<organism evidence="2 3">
    <name type="scientific">Aureobasidium melanogenum (strain CBS 110374)</name>
    <name type="common">Aureobasidium pullulans var. melanogenum</name>
    <dbReference type="NCBI Taxonomy" id="1043003"/>
    <lineage>
        <taxon>Eukaryota</taxon>
        <taxon>Fungi</taxon>
        <taxon>Dikarya</taxon>
        <taxon>Ascomycota</taxon>
        <taxon>Pezizomycotina</taxon>
        <taxon>Dothideomycetes</taxon>
        <taxon>Dothideomycetidae</taxon>
        <taxon>Dothideales</taxon>
        <taxon>Saccotheciaceae</taxon>
        <taxon>Aureobasidium</taxon>
    </lineage>
</organism>
<accession>A0A074VGZ3</accession>
<protein>
    <recommendedName>
        <fullName evidence="1">Leucine-rich repeat domain-containing protein</fullName>
    </recommendedName>
</protein>
<dbReference type="GeneID" id="63916999"/>
<dbReference type="Proteomes" id="UP000030672">
    <property type="component" value="Unassembled WGS sequence"/>
</dbReference>
<name>A0A074VGZ3_AURM1</name>